<dbReference type="AlphaFoldDB" id="A0A2N5D4Y8"/>
<proteinExistence type="inferred from homology"/>
<dbReference type="GO" id="GO:0036088">
    <property type="term" value="P:D-serine catabolic process"/>
    <property type="evidence" value="ECO:0007669"/>
    <property type="project" value="TreeGrafter"/>
</dbReference>
<dbReference type="Gene3D" id="2.40.37.20">
    <property type="entry name" value="D-serine dehydratase-like domain"/>
    <property type="match status" value="1"/>
</dbReference>
<accession>A0A2N5D4Y8</accession>
<dbReference type="Proteomes" id="UP000281192">
    <property type="component" value="Chromosome"/>
</dbReference>
<dbReference type="SUPFAM" id="SSF51419">
    <property type="entry name" value="PLP-binding barrel"/>
    <property type="match status" value="1"/>
</dbReference>
<name>A0A2N5D4Y8_9CAUL</name>
<sequence>MTDIALHAALVGQPGSRDQLNTPVLVVDRAALTANIETMAAFAASRGLKLRPHAKTHKSADIARLQIAAGAAGLCCAKIGEAEALAAEGITSGLLITSPVVSAPAVARLIALNLATEGLKVVVDHPDNVAALGAAAAKTGKPLEVLIDLDPGIHRTGVASPDAAVALLQAIQAQPSLSYQGLQCYCGVQQHIEAFDLRKTALEDRGAYIREVIDALTAAGGAPAIVSGSGTGSHRIDAELAIFTELQVGSYVFMDDQYLACDLAGDGAQASPYQRSLFIDARVVSANSQGMVTVDAGFKAMSTDAQPPQVVAGAPEGSRYFFMGDEHGALVPSSGSPPPLGARVTLAAPHCDPTVNLYDAYHVVEGDTLAAIWPVTARGRSR</sequence>
<keyword evidence="7" id="KW-1185">Reference proteome</keyword>
<feature type="domain" description="D-serine dehydratase-like" evidence="3">
    <location>
        <begin position="276"/>
        <end position="365"/>
    </location>
</feature>
<dbReference type="InterPro" id="IPR001608">
    <property type="entry name" value="Ala_racemase_N"/>
</dbReference>
<evidence type="ECO:0000313" key="4">
    <source>
        <dbReference type="EMBL" id="AYV47158.1"/>
    </source>
</evidence>
<dbReference type="EMBL" id="CP026100">
    <property type="protein sequence ID" value="AYV47158.1"/>
    <property type="molecule type" value="Genomic_DNA"/>
</dbReference>
<evidence type="ECO:0000259" key="3">
    <source>
        <dbReference type="SMART" id="SM01119"/>
    </source>
</evidence>
<dbReference type="InterPro" id="IPR051466">
    <property type="entry name" value="D-amino_acid_metab_enzyme"/>
</dbReference>
<evidence type="ECO:0000313" key="6">
    <source>
        <dbReference type="Proteomes" id="UP000234483"/>
    </source>
</evidence>
<dbReference type="EMBL" id="PJRQ01000003">
    <property type="protein sequence ID" value="PLR21134.1"/>
    <property type="molecule type" value="Genomic_DNA"/>
</dbReference>
<dbReference type="KEGG" id="cfh:C1707_13315"/>
<dbReference type="InterPro" id="IPR029066">
    <property type="entry name" value="PLP-binding_barrel"/>
</dbReference>
<protein>
    <submittedName>
        <fullName evidence="5">Threonine aldolase</fullName>
    </submittedName>
</protein>
<comment type="similarity">
    <text evidence="1">Belongs to the DSD1 family.</text>
</comment>
<dbReference type="Pfam" id="PF14031">
    <property type="entry name" value="D-ser_dehydrat"/>
    <property type="match status" value="1"/>
</dbReference>
<keyword evidence="2" id="KW-0456">Lyase</keyword>
<reference evidence="5 6" key="1">
    <citation type="submission" date="2017-12" db="EMBL/GenBank/DDBJ databases">
        <title>The genome sequence of Caulobacter flavus CGMCC1 15093.</title>
        <authorList>
            <person name="Gao J."/>
            <person name="Mao X."/>
            <person name="Sun J."/>
        </authorList>
    </citation>
    <scope>NUCLEOTIDE SEQUENCE [LARGE SCALE GENOMIC DNA]</scope>
    <source>
        <strain evidence="5 6">CGMCC1 15093</strain>
    </source>
</reference>
<evidence type="ECO:0000313" key="7">
    <source>
        <dbReference type="Proteomes" id="UP000281192"/>
    </source>
</evidence>
<dbReference type="InterPro" id="IPR042208">
    <property type="entry name" value="D-ser_dehydrat-like_sf"/>
</dbReference>
<dbReference type="InterPro" id="IPR026956">
    <property type="entry name" value="D-ser_dehydrat-like_dom"/>
</dbReference>
<dbReference type="PANTHER" id="PTHR28004:SF2">
    <property type="entry name" value="D-SERINE DEHYDRATASE"/>
    <property type="match status" value="1"/>
</dbReference>
<dbReference type="GO" id="GO:0008721">
    <property type="term" value="F:D-serine ammonia-lyase activity"/>
    <property type="evidence" value="ECO:0007669"/>
    <property type="project" value="TreeGrafter"/>
</dbReference>
<organism evidence="5 6">
    <name type="scientific">Caulobacter flavus</name>
    <dbReference type="NCBI Taxonomy" id="1679497"/>
    <lineage>
        <taxon>Bacteria</taxon>
        <taxon>Pseudomonadati</taxon>
        <taxon>Pseudomonadota</taxon>
        <taxon>Alphaproteobacteria</taxon>
        <taxon>Caulobacterales</taxon>
        <taxon>Caulobacteraceae</taxon>
        <taxon>Caulobacter</taxon>
    </lineage>
</organism>
<evidence type="ECO:0000256" key="1">
    <source>
        <dbReference type="ARBA" id="ARBA00005323"/>
    </source>
</evidence>
<reference evidence="4 7" key="2">
    <citation type="submission" date="2018-01" db="EMBL/GenBank/DDBJ databases">
        <title>Complete genome sequence of Caulobacter flavus RHGG3.</title>
        <authorList>
            <person name="Yang E."/>
        </authorList>
    </citation>
    <scope>NUCLEOTIDE SEQUENCE [LARGE SCALE GENOMIC DNA]</scope>
    <source>
        <strain evidence="4 7">RHGG3</strain>
    </source>
</reference>
<dbReference type="SMART" id="SM01119">
    <property type="entry name" value="D-ser_dehydrat"/>
    <property type="match status" value="1"/>
</dbReference>
<dbReference type="OrthoDB" id="9772497at2"/>
<evidence type="ECO:0000256" key="2">
    <source>
        <dbReference type="ARBA" id="ARBA00023239"/>
    </source>
</evidence>
<evidence type="ECO:0000313" key="5">
    <source>
        <dbReference type="EMBL" id="PLR21134.1"/>
    </source>
</evidence>
<gene>
    <name evidence="4" type="ORF">C1707_13315</name>
    <name evidence="5" type="ORF">CFHF_01405</name>
</gene>
<dbReference type="Proteomes" id="UP000234483">
    <property type="component" value="Unassembled WGS sequence"/>
</dbReference>
<dbReference type="Pfam" id="PF01168">
    <property type="entry name" value="Ala_racemase_N"/>
    <property type="match status" value="1"/>
</dbReference>
<dbReference type="PANTHER" id="PTHR28004">
    <property type="entry name" value="ZGC:162816-RELATED"/>
    <property type="match status" value="1"/>
</dbReference>
<dbReference type="Gene3D" id="3.20.20.10">
    <property type="entry name" value="Alanine racemase"/>
    <property type="match status" value="1"/>
</dbReference>
<dbReference type="CDD" id="cd06819">
    <property type="entry name" value="PLPDE_III_LS_D-TA"/>
    <property type="match status" value="1"/>
</dbReference>
<dbReference type="RefSeq" id="WP_101711245.1">
    <property type="nucleotide sequence ID" value="NZ_CP026100.1"/>
</dbReference>